<evidence type="ECO:0000313" key="11">
    <source>
        <dbReference type="EMBL" id="KAK4251607.1"/>
    </source>
</evidence>
<feature type="repeat" description="Solcar" evidence="9">
    <location>
        <begin position="97"/>
        <end position="190"/>
    </location>
</feature>
<evidence type="ECO:0000256" key="8">
    <source>
        <dbReference type="ARBA" id="ARBA00023136"/>
    </source>
</evidence>
<evidence type="ECO:0000256" key="9">
    <source>
        <dbReference type="PROSITE-ProRule" id="PRU00282"/>
    </source>
</evidence>
<feature type="repeat" description="Solcar" evidence="9">
    <location>
        <begin position="8"/>
        <end position="81"/>
    </location>
</feature>
<evidence type="ECO:0000256" key="2">
    <source>
        <dbReference type="ARBA" id="ARBA00006375"/>
    </source>
</evidence>
<dbReference type="Pfam" id="PF00153">
    <property type="entry name" value="Mito_carr"/>
    <property type="match status" value="3"/>
</dbReference>
<name>A0AAN7D378_9PEZI</name>
<sequence>MATEPQPPPFRTALVAGALAGTTVDLSLFPLDTLKTRLQSSEGFFASGGFRGIYRGVGSAVVGSAPGAAFFFCTYEATKSYLGPLLRDTNTSNKGGAAALEHMLAASLGEIAACAVRVPTEVVKQRAQAGRHGGSSLHSLLHILRGYNDAGAGGFRGVWSELYRGWGITVMREVPFTVLQFPLWEALKAWGRERKVRTGRGLFGDTSSARSGVHGGGEVSAAESALYGSLAGGFAAAVTTPLDVLKTRVMLSTQRESMASIVRTTLAENGIRPFFAGIGPRVMWISAGGAIFLGSYQWAVNALESKAVI</sequence>
<dbReference type="FunFam" id="1.50.40.10:FF:000112">
    <property type="entry name" value="Mitochondrial carrier protein (Pet8), putative"/>
    <property type="match status" value="1"/>
</dbReference>
<dbReference type="InterPro" id="IPR018108">
    <property type="entry name" value="MCP_transmembrane"/>
</dbReference>
<reference evidence="11" key="2">
    <citation type="submission" date="2023-05" db="EMBL/GenBank/DDBJ databases">
        <authorList>
            <consortium name="Lawrence Berkeley National Laboratory"/>
            <person name="Steindorff A."/>
            <person name="Hensen N."/>
            <person name="Bonometti L."/>
            <person name="Westerberg I."/>
            <person name="Brannstrom I.O."/>
            <person name="Guillou S."/>
            <person name="Cros-Aarteil S."/>
            <person name="Calhoun S."/>
            <person name="Haridas S."/>
            <person name="Kuo A."/>
            <person name="Mondo S."/>
            <person name="Pangilinan J."/>
            <person name="Riley R."/>
            <person name="Labutti K."/>
            <person name="Andreopoulos B."/>
            <person name="Lipzen A."/>
            <person name="Chen C."/>
            <person name="Yanf M."/>
            <person name="Daum C."/>
            <person name="Ng V."/>
            <person name="Clum A."/>
            <person name="Ohm R."/>
            <person name="Martin F."/>
            <person name="Silar P."/>
            <person name="Natvig D."/>
            <person name="Lalanne C."/>
            <person name="Gautier V."/>
            <person name="Ament-Velasquez S.L."/>
            <person name="Kruys A."/>
            <person name="Hutchinson M.I."/>
            <person name="Powell A.J."/>
            <person name="Barry K."/>
            <person name="Miller A.N."/>
            <person name="Grigoriev I.V."/>
            <person name="Debuchy R."/>
            <person name="Gladieux P."/>
            <person name="Thoren M.H."/>
            <person name="Johannesson H."/>
        </authorList>
    </citation>
    <scope>NUCLEOTIDE SEQUENCE</scope>
    <source>
        <strain evidence="11">CBS 359.72</strain>
    </source>
</reference>
<keyword evidence="12" id="KW-1185">Reference proteome</keyword>
<dbReference type="InterPro" id="IPR023395">
    <property type="entry name" value="MCP_dom_sf"/>
</dbReference>
<evidence type="ECO:0000256" key="10">
    <source>
        <dbReference type="RuleBase" id="RU000488"/>
    </source>
</evidence>
<comment type="subcellular location">
    <subcellularLocation>
        <location evidence="1">Membrane</location>
        <topology evidence="1">Multi-pass membrane protein</topology>
    </subcellularLocation>
</comment>
<evidence type="ECO:0000256" key="5">
    <source>
        <dbReference type="ARBA" id="ARBA00022737"/>
    </source>
</evidence>
<dbReference type="AlphaFoldDB" id="A0AAN7D378"/>
<proteinExistence type="inferred from homology"/>
<protein>
    <submittedName>
        <fullName evidence="11">Mitochondrial carrier domain-containing protein</fullName>
    </submittedName>
</protein>
<keyword evidence="6" id="KW-0496">Mitochondrion</keyword>
<keyword evidence="7" id="KW-1133">Transmembrane helix</keyword>
<dbReference type="EMBL" id="MU857604">
    <property type="protein sequence ID" value="KAK4251607.1"/>
    <property type="molecule type" value="Genomic_DNA"/>
</dbReference>
<keyword evidence="4 9" id="KW-0812">Transmembrane</keyword>
<keyword evidence="6" id="KW-0999">Mitochondrion inner membrane</keyword>
<dbReference type="Proteomes" id="UP001303647">
    <property type="component" value="Unassembled WGS sequence"/>
</dbReference>
<evidence type="ECO:0000256" key="3">
    <source>
        <dbReference type="ARBA" id="ARBA00022448"/>
    </source>
</evidence>
<dbReference type="GO" id="GO:0016020">
    <property type="term" value="C:membrane"/>
    <property type="evidence" value="ECO:0007669"/>
    <property type="project" value="UniProtKB-SubCell"/>
</dbReference>
<keyword evidence="3 10" id="KW-0813">Transport</keyword>
<dbReference type="Gene3D" id="1.50.40.10">
    <property type="entry name" value="Mitochondrial carrier domain"/>
    <property type="match status" value="2"/>
</dbReference>
<evidence type="ECO:0000256" key="1">
    <source>
        <dbReference type="ARBA" id="ARBA00004141"/>
    </source>
</evidence>
<feature type="repeat" description="Solcar" evidence="9">
    <location>
        <begin position="219"/>
        <end position="302"/>
    </location>
</feature>
<accession>A0AAN7D378</accession>
<evidence type="ECO:0000313" key="12">
    <source>
        <dbReference type="Proteomes" id="UP001303647"/>
    </source>
</evidence>
<comment type="caution">
    <text evidence="11">The sequence shown here is derived from an EMBL/GenBank/DDBJ whole genome shotgun (WGS) entry which is preliminary data.</text>
</comment>
<organism evidence="11 12">
    <name type="scientific">Corynascus novoguineensis</name>
    <dbReference type="NCBI Taxonomy" id="1126955"/>
    <lineage>
        <taxon>Eukaryota</taxon>
        <taxon>Fungi</taxon>
        <taxon>Dikarya</taxon>
        <taxon>Ascomycota</taxon>
        <taxon>Pezizomycotina</taxon>
        <taxon>Sordariomycetes</taxon>
        <taxon>Sordariomycetidae</taxon>
        <taxon>Sordariales</taxon>
        <taxon>Chaetomiaceae</taxon>
        <taxon>Corynascus</taxon>
    </lineage>
</organism>
<evidence type="ECO:0000256" key="6">
    <source>
        <dbReference type="ARBA" id="ARBA00022792"/>
    </source>
</evidence>
<comment type="similarity">
    <text evidence="2 10">Belongs to the mitochondrial carrier (TC 2.A.29) family.</text>
</comment>
<dbReference type="SUPFAM" id="SSF103506">
    <property type="entry name" value="Mitochondrial carrier"/>
    <property type="match status" value="1"/>
</dbReference>
<gene>
    <name evidence="11" type="ORF">C7999DRAFT_27679</name>
</gene>
<dbReference type="PANTHER" id="PTHR45667">
    <property type="entry name" value="S-ADENOSYLMETHIONINE MITOCHONDRIAL CARRIER PROTEIN"/>
    <property type="match status" value="1"/>
</dbReference>
<keyword evidence="5" id="KW-0677">Repeat</keyword>
<keyword evidence="8 9" id="KW-0472">Membrane</keyword>
<evidence type="ECO:0000256" key="4">
    <source>
        <dbReference type="ARBA" id="ARBA00022692"/>
    </source>
</evidence>
<dbReference type="PROSITE" id="PS50920">
    <property type="entry name" value="SOLCAR"/>
    <property type="match status" value="3"/>
</dbReference>
<reference evidence="11" key="1">
    <citation type="journal article" date="2023" name="Mol. Phylogenet. Evol.">
        <title>Genome-scale phylogeny and comparative genomics of the fungal order Sordariales.</title>
        <authorList>
            <person name="Hensen N."/>
            <person name="Bonometti L."/>
            <person name="Westerberg I."/>
            <person name="Brannstrom I.O."/>
            <person name="Guillou S."/>
            <person name="Cros-Aarteil S."/>
            <person name="Calhoun S."/>
            <person name="Haridas S."/>
            <person name="Kuo A."/>
            <person name="Mondo S."/>
            <person name="Pangilinan J."/>
            <person name="Riley R."/>
            <person name="LaButti K."/>
            <person name="Andreopoulos B."/>
            <person name="Lipzen A."/>
            <person name="Chen C."/>
            <person name="Yan M."/>
            <person name="Daum C."/>
            <person name="Ng V."/>
            <person name="Clum A."/>
            <person name="Steindorff A."/>
            <person name="Ohm R.A."/>
            <person name="Martin F."/>
            <person name="Silar P."/>
            <person name="Natvig D.O."/>
            <person name="Lalanne C."/>
            <person name="Gautier V."/>
            <person name="Ament-Velasquez S.L."/>
            <person name="Kruys A."/>
            <person name="Hutchinson M.I."/>
            <person name="Powell A.J."/>
            <person name="Barry K."/>
            <person name="Miller A.N."/>
            <person name="Grigoriev I.V."/>
            <person name="Debuchy R."/>
            <person name="Gladieux P."/>
            <person name="Hiltunen Thoren M."/>
            <person name="Johannesson H."/>
        </authorList>
    </citation>
    <scope>NUCLEOTIDE SEQUENCE</scope>
    <source>
        <strain evidence="11">CBS 359.72</strain>
    </source>
</reference>
<evidence type="ECO:0000256" key="7">
    <source>
        <dbReference type="ARBA" id="ARBA00022989"/>
    </source>
</evidence>